<dbReference type="InterPro" id="IPR053781">
    <property type="entry name" value="F-box_AtFBL13-like"/>
</dbReference>
<dbReference type="PANTHER" id="PTHR34145:SF28">
    <property type="entry name" value="F-BOX DOMAIN-CONTAINING PROTEIN"/>
    <property type="match status" value="1"/>
</dbReference>
<comment type="caution">
    <text evidence="3">The sequence shown here is derived from an EMBL/GenBank/DDBJ whole genome shotgun (WGS) entry which is preliminary data.</text>
</comment>
<dbReference type="Gene3D" id="1.20.1280.50">
    <property type="match status" value="1"/>
</dbReference>
<dbReference type="PANTHER" id="PTHR34145">
    <property type="entry name" value="OS02G0105600 PROTEIN"/>
    <property type="match status" value="1"/>
</dbReference>
<evidence type="ECO:0000313" key="4">
    <source>
        <dbReference type="Proteomes" id="UP001341840"/>
    </source>
</evidence>
<dbReference type="Pfam" id="PF00646">
    <property type="entry name" value="F-box"/>
    <property type="match status" value="1"/>
</dbReference>
<organism evidence="3 4">
    <name type="scientific">Stylosanthes scabra</name>
    <dbReference type="NCBI Taxonomy" id="79078"/>
    <lineage>
        <taxon>Eukaryota</taxon>
        <taxon>Viridiplantae</taxon>
        <taxon>Streptophyta</taxon>
        <taxon>Embryophyta</taxon>
        <taxon>Tracheophyta</taxon>
        <taxon>Spermatophyta</taxon>
        <taxon>Magnoliopsida</taxon>
        <taxon>eudicotyledons</taxon>
        <taxon>Gunneridae</taxon>
        <taxon>Pentapetalae</taxon>
        <taxon>rosids</taxon>
        <taxon>fabids</taxon>
        <taxon>Fabales</taxon>
        <taxon>Fabaceae</taxon>
        <taxon>Papilionoideae</taxon>
        <taxon>50 kb inversion clade</taxon>
        <taxon>dalbergioids sensu lato</taxon>
        <taxon>Dalbergieae</taxon>
        <taxon>Pterocarpus clade</taxon>
        <taxon>Stylosanthes</taxon>
    </lineage>
</organism>
<dbReference type="SUPFAM" id="SSF81383">
    <property type="entry name" value="F-box domain"/>
    <property type="match status" value="1"/>
</dbReference>
<evidence type="ECO:0000259" key="2">
    <source>
        <dbReference type="Pfam" id="PF23622"/>
    </source>
</evidence>
<protein>
    <recommendedName>
        <fullName evidence="5">F-box domain-containing protein</fullName>
    </recommendedName>
</protein>
<dbReference type="InterPro" id="IPR001810">
    <property type="entry name" value="F-box_dom"/>
</dbReference>
<gene>
    <name evidence="3" type="ORF">PIB30_045971</name>
</gene>
<feature type="domain" description="F-box" evidence="1">
    <location>
        <begin position="11"/>
        <end position="50"/>
    </location>
</feature>
<sequence length="542" mass="62595">MDRSVESVDGISQLPDHVIHHILSQLHNVNDVIRTSVLSKRWRALWYSYPVLVFYDRKFTAGIGRGNSCNEGESFIDYVSNSLQTRLEKNPDIQKLVLHMTSFNLKAARHVDQWLSVASGSSIKELDLHFGIENNRRYSMPETVLLSKTLTGIRLSCCKLEPRSKIMLPHLRKLCLQKISLNEDIIQNLISGCRSIEDLRLIQCSCLRHLQVSSLIRLNRVDIHHCKQLIMVDLTAPNLHTFWYRGKKSIPCQVYLQGCNSLRRLTLDHPQVTRDLCKNKISKFHLLENLDLSLPDKMKHVTISNPQLRRLVLKGSNKLSSVLIVTPNLLSFEYKGESMPFIHIDPFCLRDAKLSLQSKRQDIVYGDKFWLLVRGFIDKFDSKGFKLVLQSSKNIAIHEDLTNISLPPLPDLNIKIFKSPSERVEDVVYGSLRTHPVLLTIISPPDSNFPKLVYRVIKIKDKDPICCRYSTPNNKCWQHFLKDVKVENMNGVECGSDDNKQCHTCTWRTWFKSSYASLSCQTVNLRLYWNSRQHDMETEETL</sequence>
<evidence type="ECO:0008006" key="5">
    <source>
        <dbReference type="Google" id="ProtNLM"/>
    </source>
</evidence>
<dbReference type="Gene3D" id="3.80.10.10">
    <property type="entry name" value="Ribonuclease Inhibitor"/>
    <property type="match status" value="1"/>
</dbReference>
<name>A0ABU6SGX5_9FABA</name>
<dbReference type="SUPFAM" id="SSF52047">
    <property type="entry name" value="RNI-like"/>
    <property type="match status" value="1"/>
</dbReference>
<dbReference type="InterPro" id="IPR036047">
    <property type="entry name" value="F-box-like_dom_sf"/>
</dbReference>
<dbReference type="CDD" id="cd22160">
    <property type="entry name" value="F-box_AtFBL13-like"/>
    <property type="match status" value="1"/>
</dbReference>
<feature type="domain" description="At1g61320/AtMIF1 LRR" evidence="2">
    <location>
        <begin position="93"/>
        <end position="249"/>
    </location>
</feature>
<evidence type="ECO:0000259" key="1">
    <source>
        <dbReference type="Pfam" id="PF00646"/>
    </source>
</evidence>
<dbReference type="Proteomes" id="UP001341840">
    <property type="component" value="Unassembled WGS sequence"/>
</dbReference>
<dbReference type="InterPro" id="IPR055357">
    <property type="entry name" value="LRR_At1g61320_AtMIF1"/>
</dbReference>
<reference evidence="3 4" key="1">
    <citation type="journal article" date="2023" name="Plants (Basel)">
        <title>Bridging the Gap: Combining Genomics and Transcriptomics Approaches to Understand Stylosanthes scabra, an Orphan Legume from the Brazilian Caatinga.</title>
        <authorList>
            <person name="Ferreira-Neto J.R.C."/>
            <person name="da Silva M.D."/>
            <person name="Binneck E."/>
            <person name="de Melo N.F."/>
            <person name="da Silva R.H."/>
            <person name="de Melo A.L.T.M."/>
            <person name="Pandolfi V."/>
            <person name="Bustamante F.O."/>
            <person name="Brasileiro-Vidal A.C."/>
            <person name="Benko-Iseppon A.M."/>
        </authorList>
    </citation>
    <scope>NUCLEOTIDE SEQUENCE [LARGE SCALE GENOMIC DNA]</scope>
    <source>
        <tissue evidence="3">Leaves</tissue>
    </source>
</reference>
<accession>A0ABU6SGX5</accession>
<dbReference type="Pfam" id="PF23622">
    <property type="entry name" value="LRR_At1g61320_AtMIF1"/>
    <property type="match status" value="1"/>
</dbReference>
<evidence type="ECO:0000313" key="3">
    <source>
        <dbReference type="EMBL" id="MED6135389.1"/>
    </source>
</evidence>
<keyword evidence="4" id="KW-1185">Reference proteome</keyword>
<dbReference type="InterPro" id="IPR032675">
    <property type="entry name" value="LRR_dom_sf"/>
</dbReference>
<dbReference type="EMBL" id="JASCZI010060699">
    <property type="protein sequence ID" value="MED6135389.1"/>
    <property type="molecule type" value="Genomic_DNA"/>
</dbReference>
<proteinExistence type="predicted"/>
<dbReference type="InterPro" id="IPR053772">
    <property type="entry name" value="At1g61320/At1g61330-like"/>
</dbReference>